<dbReference type="AlphaFoldDB" id="A0A3B0FZD1"/>
<keyword evidence="1 6" id="KW-0597">Phosphoprotein</keyword>
<dbReference type="RefSeq" id="WP_013602572.1">
    <property type="nucleotide sequence ID" value="NZ_RBNH01000008.1"/>
</dbReference>
<dbReference type="Pfam" id="PF00072">
    <property type="entry name" value="Response_reg"/>
    <property type="match status" value="1"/>
</dbReference>
<evidence type="ECO:0000313" key="9">
    <source>
        <dbReference type="Proteomes" id="UP000273159"/>
    </source>
</evidence>
<evidence type="ECO:0000259" key="7">
    <source>
        <dbReference type="PROSITE" id="PS50110"/>
    </source>
</evidence>
<evidence type="ECO:0000256" key="3">
    <source>
        <dbReference type="ARBA" id="ARBA00023015"/>
    </source>
</evidence>
<evidence type="ECO:0000256" key="1">
    <source>
        <dbReference type="ARBA" id="ARBA00022553"/>
    </source>
</evidence>
<dbReference type="PANTHER" id="PTHR48111">
    <property type="entry name" value="REGULATOR OF RPOS"/>
    <property type="match status" value="1"/>
</dbReference>
<name>A0A3B0FZD1_PSEPS</name>
<dbReference type="OMA" id="ISACTQY"/>
<feature type="modified residue" description="4-aspartylphosphate" evidence="6">
    <location>
        <position position="58"/>
    </location>
</feature>
<keyword evidence="4 8" id="KW-0238">DNA-binding</keyword>
<organism evidence="8 9">
    <name type="scientific">Pseudarthrobacter phenanthrenivorans</name>
    <name type="common">Arthrobacter phenanthrenivorans</name>
    <dbReference type="NCBI Taxonomy" id="361575"/>
    <lineage>
        <taxon>Bacteria</taxon>
        <taxon>Bacillati</taxon>
        <taxon>Actinomycetota</taxon>
        <taxon>Actinomycetes</taxon>
        <taxon>Micrococcales</taxon>
        <taxon>Micrococcaceae</taxon>
        <taxon>Pseudarthrobacter</taxon>
    </lineage>
</organism>
<evidence type="ECO:0000256" key="6">
    <source>
        <dbReference type="PROSITE-ProRule" id="PRU00169"/>
    </source>
</evidence>
<dbReference type="GO" id="GO:0006355">
    <property type="term" value="P:regulation of DNA-templated transcription"/>
    <property type="evidence" value="ECO:0007669"/>
    <property type="project" value="TreeGrafter"/>
</dbReference>
<sequence length="133" mass="14370">MISPSGPRRAVVIEDDADIRGLLVRVLGKQGFDVTHAEAALPGVEEARRTRPHLVTLDLNLPDNDGLEACRLLRGFSDAVIVVLTARESELDRLASLEAGADAYFSKPFSPKELQSGIDAIFNRRFSAAASPT</sequence>
<evidence type="ECO:0000256" key="2">
    <source>
        <dbReference type="ARBA" id="ARBA00023012"/>
    </source>
</evidence>
<dbReference type="SMART" id="SM00448">
    <property type="entry name" value="REC"/>
    <property type="match status" value="1"/>
</dbReference>
<comment type="caution">
    <text evidence="8">The sequence shown here is derived from an EMBL/GenBank/DDBJ whole genome shotgun (WGS) entry which is preliminary data.</text>
</comment>
<dbReference type="InterPro" id="IPR039420">
    <property type="entry name" value="WalR-like"/>
</dbReference>
<dbReference type="GO" id="GO:0005829">
    <property type="term" value="C:cytosol"/>
    <property type="evidence" value="ECO:0007669"/>
    <property type="project" value="TreeGrafter"/>
</dbReference>
<dbReference type="GO" id="GO:0032993">
    <property type="term" value="C:protein-DNA complex"/>
    <property type="evidence" value="ECO:0007669"/>
    <property type="project" value="TreeGrafter"/>
</dbReference>
<evidence type="ECO:0000313" key="8">
    <source>
        <dbReference type="EMBL" id="RKO23677.1"/>
    </source>
</evidence>
<dbReference type="PANTHER" id="PTHR48111:SF1">
    <property type="entry name" value="TWO-COMPONENT RESPONSE REGULATOR ORR33"/>
    <property type="match status" value="1"/>
</dbReference>
<gene>
    <name evidence="8" type="ORF">D7Z96_10320</name>
</gene>
<reference evidence="9" key="2">
    <citation type="submission" date="2018-10" db="EMBL/GenBank/DDBJ databases">
        <authorList>
            <person name="Wang Y."/>
            <person name="Wang J."/>
            <person name="Yang X."/>
            <person name="Wang Z."/>
            <person name="Huang Y."/>
        </authorList>
    </citation>
    <scope>NUCLEOTIDE SEQUENCE [LARGE SCALE GENOMIC DNA]</scope>
    <source>
        <strain evidence="9">J015</strain>
    </source>
</reference>
<reference evidence="8 9" key="1">
    <citation type="submission" date="2018-10" db="EMBL/GenBank/DDBJ databases">
        <title>Genome-guide identification and characterization of bacteria that degrade polycyclic aromatic hydrocarbons and resist hexavalent chromium simultaneously.</title>
        <authorList>
            <person name="Feng H."/>
        </authorList>
    </citation>
    <scope>NUCLEOTIDE SEQUENCE [LARGE SCALE GENOMIC DNA]</scope>
    <source>
        <strain evidence="8 9">J015</strain>
    </source>
</reference>
<keyword evidence="2" id="KW-0902">Two-component regulatory system</keyword>
<dbReference type="GO" id="GO:0000976">
    <property type="term" value="F:transcription cis-regulatory region binding"/>
    <property type="evidence" value="ECO:0007669"/>
    <property type="project" value="TreeGrafter"/>
</dbReference>
<dbReference type="CDD" id="cd17574">
    <property type="entry name" value="REC_OmpR"/>
    <property type="match status" value="1"/>
</dbReference>
<dbReference type="SUPFAM" id="SSF52172">
    <property type="entry name" value="CheY-like"/>
    <property type="match status" value="1"/>
</dbReference>
<dbReference type="InterPro" id="IPR011006">
    <property type="entry name" value="CheY-like_superfamily"/>
</dbReference>
<accession>A0A3B0FZD1</accession>
<feature type="domain" description="Response regulatory" evidence="7">
    <location>
        <begin position="9"/>
        <end position="122"/>
    </location>
</feature>
<evidence type="ECO:0000256" key="4">
    <source>
        <dbReference type="ARBA" id="ARBA00023125"/>
    </source>
</evidence>
<dbReference type="GO" id="GO:0000156">
    <property type="term" value="F:phosphorelay response regulator activity"/>
    <property type="evidence" value="ECO:0007669"/>
    <property type="project" value="TreeGrafter"/>
</dbReference>
<evidence type="ECO:0000256" key="5">
    <source>
        <dbReference type="ARBA" id="ARBA00023163"/>
    </source>
</evidence>
<proteinExistence type="predicted"/>
<keyword evidence="3" id="KW-0805">Transcription regulation</keyword>
<protein>
    <submittedName>
        <fullName evidence="8">DNA-binding response regulator</fullName>
    </submittedName>
</protein>
<dbReference type="PROSITE" id="PS50110">
    <property type="entry name" value="RESPONSE_REGULATORY"/>
    <property type="match status" value="1"/>
</dbReference>
<keyword evidence="5" id="KW-0804">Transcription</keyword>
<dbReference type="EMBL" id="RBNH01000008">
    <property type="protein sequence ID" value="RKO23677.1"/>
    <property type="molecule type" value="Genomic_DNA"/>
</dbReference>
<dbReference type="Proteomes" id="UP000273159">
    <property type="component" value="Unassembled WGS sequence"/>
</dbReference>
<dbReference type="InterPro" id="IPR001789">
    <property type="entry name" value="Sig_transdc_resp-reg_receiver"/>
</dbReference>
<dbReference type="Gene3D" id="3.40.50.2300">
    <property type="match status" value="1"/>
</dbReference>